<comment type="similarity">
    <text evidence="2">Belongs to the SMEK family.</text>
</comment>
<dbReference type="EMBL" id="FN656785">
    <property type="protein sequence ID" value="CBY41992.1"/>
    <property type="molecule type" value="Genomic_DNA"/>
</dbReference>
<gene>
    <name evidence="7" type="ORF">GSOID_T00025652001</name>
</gene>
<dbReference type="InterPro" id="IPR006887">
    <property type="entry name" value="P4R3-like_central_dom"/>
</dbReference>
<protein>
    <submittedName>
        <fullName evidence="7">Uncharacterized protein</fullName>
    </submittedName>
</protein>
<evidence type="ECO:0000256" key="1">
    <source>
        <dbReference type="ARBA" id="ARBA00004123"/>
    </source>
</evidence>
<dbReference type="PANTHER" id="PTHR23318">
    <property type="entry name" value="ATP SYNTHASE GAMMA-RELATED"/>
    <property type="match status" value="1"/>
</dbReference>
<dbReference type="Proteomes" id="UP000011014">
    <property type="component" value="Unassembled WGS sequence"/>
</dbReference>
<evidence type="ECO:0000313" key="7">
    <source>
        <dbReference type="EMBL" id="CBY41992.1"/>
    </source>
</evidence>
<keyword evidence="3" id="KW-0539">Nucleus</keyword>
<dbReference type="Pfam" id="PF22972">
    <property type="entry name" value="EVH1_PP4R3"/>
    <property type="match status" value="1"/>
</dbReference>
<feature type="domain" description="PP4R3 EVH1-like" evidence="6">
    <location>
        <begin position="12"/>
        <end position="106"/>
    </location>
</feature>
<evidence type="ECO:0000259" key="5">
    <source>
        <dbReference type="Pfam" id="PF04802"/>
    </source>
</evidence>
<evidence type="ECO:0000256" key="2">
    <source>
        <dbReference type="ARBA" id="ARBA00008809"/>
    </source>
</evidence>
<evidence type="ECO:0000259" key="6">
    <source>
        <dbReference type="Pfam" id="PF22972"/>
    </source>
</evidence>
<evidence type="ECO:0000256" key="3">
    <source>
        <dbReference type="ARBA" id="ARBA00023242"/>
    </source>
</evidence>
<dbReference type="GO" id="GO:0005654">
    <property type="term" value="C:nucleoplasm"/>
    <property type="evidence" value="ECO:0007669"/>
    <property type="project" value="TreeGrafter"/>
</dbReference>
<feature type="non-terminal residue" evidence="7">
    <location>
        <position position="201"/>
    </location>
</feature>
<feature type="domain" description="Serine/threonine-protein phosphatase 4 regulatory subunit 3-like central" evidence="5">
    <location>
        <begin position="140"/>
        <end position="200"/>
    </location>
</feature>
<organism evidence="7">
    <name type="scientific">Oikopleura dioica</name>
    <name type="common">Tunicate</name>
    <dbReference type="NCBI Taxonomy" id="34765"/>
    <lineage>
        <taxon>Eukaryota</taxon>
        <taxon>Metazoa</taxon>
        <taxon>Chordata</taxon>
        <taxon>Tunicata</taxon>
        <taxon>Appendicularia</taxon>
        <taxon>Copelata</taxon>
        <taxon>Oikopleuridae</taxon>
        <taxon>Oikopleura</taxon>
    </lineage>
</organism>
<dbReference type="GO" id="GO:0072542">
    <property type="term" value="F:protein phosphatase activator activity"/>
    <property type="evidence" value="ECO:0007669"/>
    <property type="project" value="TreeGrafter"/>
</dbReference>
<feature type="region of interest" description="Disordered" evidence="4">
    <location>
        <begin position="106"/>
        <end position="130"/>
    </location>
</feature>
<comment type="subcellular location">
    <subcellularLocation>
        <location evidence="1">Nucleus</location>
    </subcellularLocation>
</comment>
<accession>E4Z2R4</accession>
<sequence>MQTAGENAVGTRRRVKVYQLNDDRQWDDRGTGHVTSQNGPDDVVSLLVRSEVDNNILLDSEIRQDTSYSKQQETLIVWSEDQNDLALSFQERQGCEEIWERICQVQGRDPDQTDPLQSSDEEPEDDLELPLPEVRNIEQIRDSIQNHCRMQRREKLSSAIKAQNYIPKLLEVFHSVEDLDDANSLRVLYEIFKSIWLLNQA</sequence>
<feature type="compositionally biased region" description="Acidic residues" evidence="4">
    <location>
        <begin position="119"/>
        <end position="128"/>
    </location>
</feature>
<dbReference type="Gene3D" id="2.30.29.30">
    <property type="entry name" value="Pleckstrin-homology domain (PH domain)/Phosphotyrosine-binding domain (PTB)"/>
    <property type="match status" value="1"/>
</dbReference>
<evidence type="ECO:0000256" key="4">
    <source>
        <dbReference type="SAM" id="MobiDB-lite"/>
    </source>
</evidence>
<dbReference type="SUPFAM" id="SSF50729">
    <property type="entry name" value="PH domain-like"/>
    <property type="match status" value="1"/>
</dbReference>
<dbReference type="InterPro" id="IPR055236">
    <property type="entry name" value="EVH1_PP4R3"/>
</dbReference>
<dbReference type="InterPro" id="IPR011993">
    <property type="entry name" value="PH-like_dom_sf"/>
</dbReference>
<reference evidence="7" key="1">
    <citation type="journal article" date="2010" name="Science">
        <title>Plasticity of animal genome architecture unmasked by rapid evolution of a pelagic tunicate.</title>
        <authorList>
            <person name="Denoeud F."/>
            <person name="Henriet S."/>
            <person name="Mungpakdee S."/>
            <person name="Aury J.M."/>
            <person name="Da Silva C."/>
            <person name="Brinkmann H."/>
            <person name="Mikhaleva J."/>
            <person name="Olsen L.C."/>
            <person name="Jubin C."/>
            <person name="Canestro C."/>
            <person name="Bouquet J.M."/>
            <person name="Danks G."/>
            <person name="Poulain J."/>
            <person name="Campsteijn C."/>
            <person name="Adamski M."/>
            <person name="Cross I."/>
            <person name="Yadetie F."/>
            <person name="Muffato M."/>
            <person name="Louis A."/>
            <person name="Butcher S."/>
            <person name="Tsagkogeorga G."/>
            <person name="Konrad A."/>
            <person name="Singh S."/>
            <person name="Jensen M.F."/>
            <person name="Cong E.H."/>
            <person name="Eikeseth-Otteraa H."/>
            <person name="Noel B."/>
            <person name="Anthouard V."/>
            <person name="Porcel B.M."/>
            <person name="Kachouri-Lafond R."/>
            <person name="Nishino A."/>
            <person name="Ugolini M."/>
            <person name="Chourrout P."/>
            <person name="Nishida H."/>
            <person name="Aasland R."/>
            <person name="Huzurbazar S."/>
            <person name="Westhof E."/>
            <person name="Delsuc F."/>
            <person name="Lehrach H."/>
            <person name="Reinhardt R."/>
            <person name="Weissenbach J."/>
            <person name="Roy S.W."/>
            <person name="Artiguenave F."/>
            <person name="Postlethwait J.H."/>
            <person name="Manak J.R."/>
            <person name="Thompson E.M."/>
            <person name="Jaillon O."/>
            <person name="Du Pasquier L."/>
            <person name="Boudinot P."/>
            <person name="Liberles D.A."/>
            <person name="Volff J.N."/>
            <person name="Philippe H."/>
            <person name="Lenhard B."/>
            <person name="Roest Crollius H."/>
            <person name="Wincker P."/>
            <person name="Chourrout D."/>
        </authorList>
    </citation>
    <scope>NUCLEOTIDE SEQUENCE [LARGE SCALE GENOMIC DNA]</scope>
</reference>
<dbReference type="Pfam" id="PF04802">
    <property type="entry name" value="PP4R3"/>
    <property type="match status" value="1"/>
</dbReference>
<dbReference type="AlphaFoldDB" id="E4Z2R4"/>
<proteinExistence type="inferred from homology"/>
<dbReference type="PANTHER" id="PTHR23318:SF0">
    <property type="entry name" value="SERINE_THREONINE-PROTEIN PHOSPHATASE 4 REGULATORY SUBUNIT 3"/>
    <property type="match status" value="1"/>
</dbReference>
<dbReference type="InterPro" id="IPR051137">
    <property type="entry name" value="PP4R3-like"/>
</dbReference>
<dbReference type="GO" id="GO:0006974">
    <property type="term" value="P:DNA damage response"/>
    <property type="evidence" value="ECO:0007669"/>
    <property type="project" value="TreeGrafter"/>
</dbReference>
<name>E4Z2R4_OIKDI</name>
<dbReference type="GO" id="GO:0030289">
    <property type="term" value="C:protein phosphatase 4 complex"/>
    <property type="evidence" value="ECO:0007669"/>
    <property type="project" value="TreeGrafter"/>
</dbReference>